<dbReference type="EMBL" id="FRFG01000007">
    <property type="protein sequence ID" value="SHO54722.1"/>
    <property type="molecule type" value="Genomic_DNA"/>
</dbReference>
<gene>
    <name evidence="5" type="primary">pleD_2</name>
    <name evidence="5" type="ORF">VQ7734_00438</name>
</gene>
<evidence type="ECO:0000313" key="5">
    <source>
        <dbReference type="EMBL" id="SHO54722.1"/>
    </source>
</evidence>
<feature type="domain" description="GGDEF" evidence="4">
    <location>
        <begin position="296"/>
        <end position="426"/>
    </location>
</feature>
<dbReference type="PANTHER" id="PTHR45138">
    <property type="entry name" value="REGULATORY COMPONENTS OF SENSORY TRANSDUCTION SYSTEM"/>
    <property type="match status" value="1"/>
</dbReference>
<keyword evidence="3" id="KW-0175">Coiled coil</keyword>
<sequence>MEKHLNNTEYLIHQSGKTLLKIPGLPPKIKREIRDLLNFSEIHHETKAKQAFHLLNLYERAIKIFAVNPELKEHNIRLSIEQELFNRLSDELQTLISELDFGGEAGDILFDIRARLLTGVKPEQLLELTLEVFQLLIQGTGHERSRSEQYLKQINNSLANCLSSTKRNIEHHHQICLNRQSMHQEFSQLVGKSHTILQSTQDSDELKNELSKLINQFTTLSHQFEASESHDKAYQESLEVTQNRIETSYEITQNFRHRLEDQAERALKDPLTKVYNRTALHHRLELEYHRWIRTRHPLRLALFDIDNFKSINRHFGYPAGDKALKIIARAIMKETTATDTVARISGEEFLIILPDREEQECYSLIQNIQHNIRNIPFKFKDQELKITISSICVPFQEDDSPEETLERLYQRLYRIKDKGPDQTSWQ</sequence>
<dbReference type="InterPro" id="IPR029787">
    <property type="entry name" value="Nucleotide_cyclase"/>
</dbReference>
<evidence type="ECO:0000256" key="1">
    <source>
        <dbReference type="ARBA" id="ARBA00012528"/>
    </source>
</evidence>
<proteinExistence type="predicted"/>
<dbReference type="Pfam" id="PF00990">
    <property type="entry name" value="GGDEF"/>
    <property type="match status" value="1"/>
</dbReference>
<evidence type="ECO:0000313" key="6">
    <source>
        <dbReference type="Proteomes" id="UP000184600"/>
    </source>
</evidence>
<dbReference type="GO" id="GO:1902201">
    <property type="term" value="P:negative regulation of bacterial-type flagellum-dependent cell motility"/>
    <property type="evidence" value="ECO:0007669"/>
    <property type="project" value="TreeGrafter"/>
</dbReference>
<dbReference type="Gene3D" id="3.30.70.270">
    <property type="match status" value="1"/>
</dbReference>
<dbReference type="NCBIfam" id="TIGR00254">
    <property type="entry name" value="GGDEF"/>
    <property type="match status" value="1"/>
</dbReference>
<evidence type="ECO:0000256" key="2">
    <source>
        <dbReference type="ARBA" id="ARBA00034247"/>
    </source>
</evidence>
<dbReference type="Proteomes" id="UP000184600">
    <property type="component" value="Unassembled WGS sequence"/>
</dbReference>
<protein>
    <recommendedName>
        <fullName evidence="1">diguanylate cyclase</fullName>
        <ecNumber evidence="1">2.7.7.65</ecNumber>
    </recommendedName>
</protein>
<dbReference type="Pfam" id="PF20975">
    <property type="entry name" value="DGCcoil"/>
    <property type="match status" value="1"/>
</dbReference>
<dbReference type="STRING" id="1117707.VQ7734_00438"/>
<dbReference type="PANTHER" id="PTHR45138:SF9">
    <property type="entry name" value="DIGUANYLATE CYCLASE DGCM-RELATED"/>
    <property type="match status" value="1"/>
</dbReference>
<comment type="catalytic activity">
    <reaction evidence="2">
        <text>2 GTP = 3',3'-c-di-GMP + 2 diphosphate</text>
        <dbReference type="Rhea" id="RHEA:24898"/>
        <dbReference type="ChEBI" id="CHEBI:33019"/>
        <dbReference type="ChEBI" id="CHEBI:37565"/>
        <dbReference type="ChEBI" id="CHEBI:58805"/>
        <dbReference type="EC" id="2.7.7.65"/>
    </reaction>
</comment>
<evidence type="ECO:0000259" key="4">
    <source>
        <dbReference type="PROSITE" id="PS50887"/>
    </source>
</evidence>
<dbReference type="RefSeq" id="WP_073579633.1">
    <property type="nucleotide sequence ID" value="NZ_AP024897.1"/>
</dbReference>
<dbReference type="InterPro" id="IPR048516">
    <property type="entry name" value="DGCcoil"/>
</dbReference>
<keyword evidence="6" id="KW-1185">Reference proteome</keyword>
<dbReference type="InterPro" id="IPR043128">
    <property type="entry name" value="Rev_trsase/Diguanyl_cyclase"/>
</dbReference>
<dbReference type="GO" id="GO:0043709">
    <property type="term" value="P:cell adhesion involved in single-species biofilm formation"/>
    <property type="evidence" value="ECO:0007669"/>
    <property type="project" value="TreeGrafter"/>
</dbReference>
<dbReference type="InterPro" id="IPR000160">
    <property type="entry name" value="GGDEF_dom"/>
</dbReference>
<dbReference type="OrthoDB" id="9812260at2"/>
<dbReference type="SUPFAM" id="SSF55073">
    <property type="entry name" value="Nucleotide cyclase"/>
    <property type="match status" value="1"/>
</dbReference>
<dbReference type="InterPro" id="IPR050469">
    <property type="entry name" value="Diguanylate_Cyclase"/>
</dbReference>
<feature type="coiled-coil region" evidence="3">
    <location>
        <begin position="196"/>
        <end position="223"/>
    </location>
</feature>
<organism evidence="5 6">
    <name type="scientific">Vibrio quintilis</name>
    <dbReference type="NCBI Taxonomy" id="1117707"/>
    <lineage>
        <taxon>Bacteria</taxon>
        <taxon>Pseudomonadati</taxon>
        <taxon>Pseudomonadota</taxon>
        <taxon>Gammaproteobacteria</taxon>
        <taxon>Vibrionales</taxon>
        <taxon>Vibrionaceae</taxon>
        <taxon>Vibrio</taxon>
    </lineage>
</organism>
<name>A0A1M7YQ13_9VIBR</name>
<dbReference type="GO" id="GO:0052621">
    <property type="term" value="F:diguanylate cyclase activity"/>
    <property type="evidence" value="ECO:0007669"/>
    <property type="project" value="UniProtKB-EC"/>
</dbReference>
<dbReference type="PROSITE" id="PS50887">
    <property type="entry name" value="GGDEF"/>
    <property type="match status" value="1"/>
</dbReference>
<evidence type="ECO:0000256" key="3">
    <source>
        <dbReference type="SAM" id="Coils"/>
    </source>
</evidence>
<reference evidence="6" key="1">
    <citation type="submission" date="2016-12" db="EMBL/GenBank/DDBJ databases">
        <authorList>
            <person name="Rodrigo-Torres L."/>
            <person name="Arahal R.D."/>
            <person name="Lucena T."/>
        </authorList>
    </citation>
    <scope>NUCLEOTIDE SEQUENCE [LARGE SCALE GENOMIC DNA]</scope>
</reference>
<dbReference type="GO" id="GO:0005886">
    <property type="term" value="C:plasma membrane"/>
    <property type="evidence" value="ECO:0007669"/>
    <property type="project" value="TreeGrafter"/>
</dbReference>
<dbReference type="SMART" id="SM00267">
    <property type="entry name" value="GGDEF"/>
    <property type="match status" value="1"/>
</dbReference>
<dbReference type="EC" id="2.7.7.65" evidence="1"/>
<accession>A0A1M7YQ13</accession>
<dbReference type="CDD" id="cd01949">
    <property type="entry name" value="GGDEF"/>
    <property type="match status" value="1"/>
</dbReference>
<dbReference type="AlphaFoldDB" id="A0A1M7YQ13"/>